<evidence type="ECO:0000313" key="3">
    <source>
        <dbReference type="Proteomes" id="UP000535543"/>
    </source>
</evidence>
<reference evidence="2 3" key="1">
    <citation type="submission" date="2019-05" db="EMBL/GenBank/DDBJ databases">
        <authorList>
            <person name="Lee S.D."/>
        </authorList>
    </citation>
    <scope>NUCLEOTIDE SEQUENCE [LARGE SCALE GENOMIC DNA]</scope>
    <source>
        <strain evidence="2 3">YC2-7</strain>
    </source>
</reference>
<keyword evidence="3" id="KW-1185">Reference proteome</keyword>
<dbReference type="EMBL" id="VCQU01000001">
    <property type="protein sequence ID" value="NMN94270.1"/>
    <property type="molecule type" value="Genomic_DNA"/>
</dbReference>
<comment type="caution">
    <text evidence="2">The sequence shown here is derived from an EMBL/GenBank/DDBJ whole genome shotgun (WGS) entry which is preliminary data.</text>
</comment>
<keyword evidence="1" id="KW-1133">Transmembrane helix</keyword>
<feature type="transmembrane region" description="Helical" evidence="1">
    <location>
        <begin position="56"/>
        <end position="77"/>
    </location>
</feature>
<name>A0A848KDN1_9NOCA</name>
<keyword evidence="1" id="KW-0812">Transmembrane</keyword>
<keyword evidence="1" id="KW-0472">Membrane</keyword>
<organism evidence="2 3">
    <name type="scientific">Antrihabitans stalactiti</name>
    <dbReference type="NCBI Taxonomy" id="2584121"/>
    <lineage>
        <taxon>Bacteria</taxon>
        <taxon>Bacillati</taxon>
        <taxon>Actinomycetota</taxon>
        <taxon>Actinomycetes</taxon>
        <taxon>Mycobacteriales</taxon>
        <taxon>Nocardiaceae</taxon>
        <taxon>Antrihabitans</taxon>
    </lineage>
</organism>
<evidence type="ECO:0000313" key="2">
    <source>
        <dbReference type="EMBL" id="NMN94270.1"/>
    </source>
</evidence>
<feature type="transmembrane region" description="Helical" evidence="1">
    <location>
        <begin position="171"/>
        <end position="193"/>
    </location>
</feature>
<evidence type="ECO:0000256" key="1">
    <source>
        <dbReference type="SAM" id="Phobius"/>
    </source>
</evidence>
<dbReference type="Proteomes" id="UP000535543">
    <property type="component" value="Unassembled WGS sequence"/>
</dbReference>
<feature type="transmembrane region" description="Helical" evidence="1">
    <location>
        <begin position="97"/>
        <end position="118"/>
    </location>
</feature>
<feature type="transmembrane region" description="Helical" evidence="1">
    <location>
        <begin position="25"/>
        <end position="44"/>
    </location>
</feature>
<sequence>MSLLAAANSGVLPPPTDMHPNMTVAWIYVAFTGVGLVIALAYAVDDARRTRSPLFALLLVSGLTIFPFAIEPAYDIIMATWYPPDLPIQLVTILGRPMAIMVPLMYASSVSLTCYVTYRMVVAGVSVRSMVLFLGALSVIEGIGEMVASHFEVMRYYGNLATIFDVPVPTLVQNAGMFSIIGVALAMIVPHLSGWRWLIVPFVPPMLYIGYVVSCTLPNFLAIHGQAGPVLFWVLAALSTFLNGLVALAVLYLPIPKQYRDDAALRKSLPAKVEQPSQVGSRS</sequence>
<proteinExistence type="predicted"/>
<gene>
    <name evidence="2" type="ORF">FGL95_04360</name>
</gene>
<feature type="transmembrane region" description="Helical" evidence="1">
    <location>
        <begin position="205"/>
        <end position="224"/>
    </location>
</feature>
<dbReference type="RefSeq" id="WP_169584941.1">
    <property type="nucleotide sequence ID" value="NZ_VCQU01000001.1"/>
</dbReference>
<feature type="transmembrane region" description="Helical" evidence="1">
    <location>
        <begin position="230"/>
        <end position="253"/>
    </location>
</feature>
<feature type="transmembrane region" description="Helical" evidence="1">
    <location>
        <begin position="130"/>
        <end position="151"/>
    </location>
</feature>
<dbReference type="AlphaFoldDB" id="A0A848KDN1"/>
<reference evidence="2 3" key="2">
    <citation type="submission" date="2020-06" db="EMBL/GenBank/DDBJ databases">
        <title>Antribacter stalactiti gen. nov., sp. nov., a new member of the family Nacardiaceae isolated from a cave.</title>
        <authorList>
            <person name="Kim I.S."/>
        </authorList>
    </citation>
    <scope>NUCLEOTIDE SEQUENCE [LARGE SCALE GENOMIC DNA]</scope>
    <source>
        <strain evidence="2 3">YC2-7</strain>
    </source>
</reference>
<accession>A0A848KDN1</accession>
<protein>
    <submittedName>
        <fullName evidence="2">Uncharacterized protein</fullName>
    </submittedName>
</protein>